<dbReference type="Pfam" id="PF03992">
    <property type="entry name" value="ABM"/>
    <property type="match status" value="1"/>
</dbReference>
<protein>
    <submittedName>
        <fullName evidence="3">Antibiotic biosynthesis monooxygenase</fullName>
    </submittedName>
    <submittedName>
        <fullName evidence="2">Quinol monooxygenase</fullName>
    </submittedName>
</protein>
<dbReference type="InterPro" id="IPR011008">
    <property type="entry name" value="Dimeric_a/b-barrel"/>
</dbReference>
<dbReference type="InterPro" id="IPR050744">
    <property type="entry name" value="AI-2_Isomerase_LsrG"/>
</dbReference>
<dbReference type="PROSITE" id="PS51725">
    <property type="entry name" value="ABM"/>
    <property type="match status" value="1"/>
</dbReference>
<dbReference type="GO" id="GO:0004497">
    <property type="term" value="F:monooxygenase activity"/>
    <property type="evidence" value="ECO:0007669"/>
    <property type="project" value="UniProtKB-KW"/>
</dbReference>
<evidence type="ECO:0000313" key="3">
    <source>
        <dbReference type="EMBL" id="PHO17719.1"/>
    </source>
</evidence>
<dbReference type="Gene3D" id="3.30.70.100">
    <property type="match status" value="1"/>
</dbReference>
<proteinExistence type="predicted"/>
<dbReference type="InterPro" id="IPR007138">
    <property type="entry name" value="ABM_dom"/>
</dbReference>
<evidence type="ECO:0000313" key="2">
    <source>
        <dbReference type="EMBL" id="AXX92296.1"/>
    </source>
</evidence>
<reference evidence="2 5" key="2">
    <citation type="submission" date="2018-08" db="EMBL/GenBank/DDBJ databases">
        <title>Complete genome of the Arcobacter molluscorum type strain LMG 25693.</title>
        <authorList>
            <person name="Miller W.G."/>
            <person name="Yee E."/>
            <person name="Bono J.L."/>
        </authorList>
    </citation>
    <scope>NUCLEOTIDE SEQUENCE [LARGE SCALE GENOMIC DNA]</scope>
    <source>
        <strain evidence="2 5">CECT 7696</strain>
    </source>
</reference>
<dbReference type="EMBL" id="NXFY01000013">
    <property type="protein sequence ID" value="PHO17719.1"/>
    <property type="molecule type" value="Genomic_DNA"/>
</dbReference>
<gene>
    <name evidence="2" type="ORF">AMOL_1320</name>
    <name evidence="3" type="ORF">CPU12_08985</name>
</gene>
<dbReference type="EMBL" id="CP032098">
    <property type="protein sequence ID" value="AXX92296.1"/>
    <property type="molecule type" value="Genomic_DNA"/>
</dbReference>
<organism evidence="3 4">
    <name type="scientific">Malaciobacter molluscorum LMG 25693</name>
    <dbReference type="NCBI Taxonomy" id="870501"/>
    <lineage>
        <taxon>Bacteria</taxon>
        <taxon>Pseudomonadati</taxon>
        <taxon>Campylobacterota</taxon>
        <taxon>Epsilonproteobacteria</taxon>
        <taxon>Campylobacterales</taxon>
        <taxon>Arcobacteraceae</taxon>
        <taxon>Malaciobacter</taxon>
    </lineage>
</organism>
<dbReference type="Proteomes" id="UP000262712">
    <property type="component" value="Chromosome"/>
</dbReference>
<evidence type="ECO:0000313" key="5">
    <source>
        <dbReference type="Proteomes" id="UP000262712"/>
    </source>
</evidence>
<dbReference type="Proteomes" id="UP000221222">
    <property type="component" value="Unassembled WGS sequence"/>
</dbReference>
<accession>A0A2G1DGT6</accession>
<dbReference type="PANTHER" id="PTHR33336">
    <property type="entry name" value="QUINOL MONOOXYGENASE YGIN-RELATED"/>
    <property type="match status" value="1"/>
</dbReference>
<name>A0A2G1DGT6_9BACT</name>
<dbReference type="AlphaFoldDB" id="A0A2G1DGT6"/>
<keyword evidence="4" id="KW-1185">Reference proteome</keyword>
<evidence type="ECO:0000259" key="1">
    <source>
        <dbReference type="PROSITE" id="PS51725"/>
    </source>
</evidence>
<sequence>MNNIIVVAKIKVKKEYNQEIYKVLETLHEQTHKNDDGCIQYDLHKNLEEENSYTFIETWENEDFLNKHSNKEHFKSFVSSIENKVEHLDIQKLEKIK</sequence>
<dbReference type="GO" id="GO:0005829">
    <property type="term" value="C:cytosol"/>
    <property type="evidence" value="ECO:0007669"/>
    <property type="project" value="TreeGrafter"/>
</dbReference>
<dbReference type="KEGG" id="amol:AMOL_1320"/>
<keyword evidence="3" id="KW-0503">Monooxygenase</keyword>
<dbReference type="PANTHER" id="PTHR33336:SF3">
    <property type="entry name" value="ABM DOMAIN-CONTAINING PROTEIN"/>
    <property type="match status" value="1"/>
</dbReference>
<dbReference type="SUPFAM" id="SSF54909">
    <property type="entry name" value="Dimeric alpha+beta barrel"/>
    <property type="match status" value="1"/>
</dbReference>
<evidence type="ECO:0000313" key="4">
    <source>
        <dbReference type="Proteomes" id="UP000221222"/>
    </source>
</evidence>
<keyword evidence="3" id="KW-0560">Oxidoreductase</keyword>
<feature type="domain" description="ABM" evidence="1">
    <location>
        <begin position="4"/>
        <end position="95"/>
    </location>
</feature>
<reference evidence="3 4" key="1">
    <citation type="submission" date="2017-09" db="EMBL/GenBank/DDBJ databases">
        <title>Arcobacter canalis sp. nov., a new species isolated from a water canal contaminated with urban sewage.</title>
        <authorList>
            <person name="Perez-Cataluna A."/>
            <person name="Salas-Masso N."/>
            <person name="Figueras M.J."/>
        </authorList>
    </citation>
    <scope>NUCLEOTIDE SEQUENCE [LARGE SCALE GENOMIC DNA]</scope>
    <source>
        <strain evidence="3 4">F98-3</strain>
    </source>
</reference>
<dbReference type="RefSeq" id="WP_099342777.1">
    <property type="nucleotide sequence ID" value="NZ_CP032098.1"/>
</dbReference>